<dbReference type="EMBL" id="BNJK01000002">
    <property type="protein sequence ID" value="GHO99197.1"/>
    <property type="molecule type" value="Genomic_DNA"/>
</dbReference>
<protein>
    <submittedName>
        <fullName evidence="2">Peptide ABC transporter substrate-binding protein</fullName>
    </submittedName>
</protein>
<dbReference type="RefSeq" id="WP_220209848.1">
    <property type="nucleotide sequence ID" value="NZ_BNJK01000002.1"/>
</dbReference>
<dbReference type="Gene3D" id="3.40.190.10">
    <property type="entry name" value="Periplasmic binding protein-like II"/>
    <property type="match status" value="1"/>
</dbReference>
<name>A0A8J3N9D0_9CHLR</name>
<dbReference type="GO" id="GO:0043190">
    <property type="term" value="C:ATP-binding cassette (ABC) transporter complex"/>
    <property type="evidence" value="ECO:0007669"/>
    <property type="project" value="InterPro"/>
</dbReference>
<dbReference type="PANTHER" id="PTHR30290:SF16">
    <property type="entry name" value="OLIGOPEPTIDE ABC TRANSPORTER, PERIPLASMIC OLIGOPEPTIDE-BINDING PROTEIN"/>
    <property type="match status" value="1"/>
</dbReference>
<dbReference type="Gene3D" id="3.10.105.10">
    <property type="entry name" value="Dipeptide-binding Protein, Domain 3"/>
    <property type="match status" value="1"/>
</dbReference>
<dbReference type="InterPro" id="IPR039424">
    <property type="entry name" value="SBP_5"/>
</dbReference>
<sequence>MVKQPESNELIPLTTPITRRQAMQRFALVTGGGVMAVNLLAACNDAPPSTQKQVASLTPTPRAQTLVINQAEFTTFDSANPFIPNGQQYNAGLYQVCEEFLFYFNMVTGEITPWLAKSWEYNSAHTQLTVHLNPKAKWNDGQPFTSKDILFTINMLLKNPQLSGANSYIPFVKDMSAPDAQTVVFTLKDPNPRFHYNFVAGIVNSQDIVAEHIWSGKDPMTMKDNPPVRTGPYKLDRVIPAQKMFIWKKNPDYWNKDEFDPKPEYVVYRTGPTLDSEVEEFKRGQIDIPANFDLNHANAIKNGGYQNIVIENQFRDPCPRGVLINSDPSKGLLSDSRMHWAISYLIDRKTLAASTWLMPTVPAQYPWADYPGNEKWSNKEIADKYQLTYDPKKAASLLDEMGAKAGSDGKRNYQGKPLQFEIITPQKPGMPEYLNGQKLADELGKVGITATLRYYDGAAYDDKLNNGQFDIVSGWICGNTFDPGQLYTNFEIRYYVPIGKNAFNNQYRVKDKALSDLAVKLDNVDPNDPKAKATFDQALEAYYKALPWIPVYQTTYPTFFNTSYWTGWPTNENLYNIPSNWWGQFMFIIGKLQPAGK</sequence>
<dbReference type="GO" id="GO:1904680">
    <property type="term" value="F:peptide transmembrane transporter activity"/>
    <property type="evidence" value="ECO:0007669"/>
    <property type="project" value="TreeGrafter"/>
</dbReference>
<evidence type="ECO:0000313" key="3">
    <source>
        <dbReference type="Proteomes" id="UP000597444"/>
    </source>
</evidence>
<reference evidence="2" key="1">
    <citation type="submission" date="2020-10" db="EMBL/GenBank/DDBJ databases">
        <title>Taxonomic study of unclassified bacteria belonging to the class Ktedonobacteria.</title>
        <authorList>
            <person name="Yabe S."/>
            <person name="Wang C.M."/>
            <person name="Zheng Y."/>
            <person name="Sakai Y."/>
            <person name="Cavaletti L."/>
            <person name="Monciardini P."/>
            <person name="Donadio S."/>
        </authorList>
    </citation>
    <scope>NUCLEOTIDE SEQUENCE</scope>
    <source>
        <strain evidence="2">ID150040</strain>
    </source>
</reference>
<dbReference type="Pfam" id="PF00496">
    <property type="entry name" value="SBP_bac_5"/>
    <property type="match status" value="1"/>
</dbReference>
<dbReference type="SUPFAM" id="SSF53850">
    <property type="entry name" value="Periplasmic binding protein-like II"/>
    <property type="match status" value="1"/>
</dbReference>
<dbReference type="CDD" id="cd08509">
    <property type="entry name" value="PBP2_TmCBP_oligosaccharides_like"/>
    <property type="match status" value="1"/>
</dbReference>
<organism evidence="2 3">
    <name type="scientific">Reticulibacter mediterranei</name>
    <dbReference type="NCBI Taxonomy" id="2778369"/>
    <lineage>
        <taxon>Bacteria</taxon>
        <taxon>Bacillati</taxon>
        <taxon>Chloroflexota</taxon>
        <taxon>Ktedonobacteria</taxon>
        <taxon>Ktedonobacterales</taxon>
        <taxon>Reticulibacteraceae</taxon>
        <taxon>Reticulibacter</taxon>
    </lineage>
</organism>
<keyword evidence="3" id="KW-1185">Reference proteome</keyword>
<dbReference type="InterPro" id="IPR000914">
    <property type="entry name" value="SBP_5_dom"/>
</dbReference>
<dbReference type="AlphaFoldDB" id="A0A8J3N9D0"/>
<dbReference type="PIRSF" id="PIRSF002741">
    <property type="entry name" value="MppA"/>
    <property type="match status" value="1"/>
</dbReference>
<dbReference type="GO" id="GO:0042597">
    <property type="term" value="C:periplasmic space"/>
    <property type="evidence" value="ECO:0007669"/>
    <property type="project" value="UniProtKB-ARBA"/>
</dbReference>
<feature type="domain" description="Solute-binding protein family 5" evidence="1">
    <location>
        <begin position="110"/>
        <end position="490"/>
    </location>
</feature>
<comment type="caution">
    <text evidence="2">The sequence shown here is derived from an EMBL/GenBank/DDBJ whole genome shotgun (WGS) entry which is preliminary data.</text>
</comment>
<dbReference type="Proteomes" id="UP000597444">
    <property type="component" value="Unassembled WGS sequence"/>
</dbReference>
<accession>A0A8J3N9D0</accession>
<gene>
    <name evidence="2" type="ORF">KSF_092450</name>
</gene>
<dbReference type="Gene3D" id="3.90.76.10">
    <property type="entry name" value="Dipeptide-binding Protein, Domain 1"/>
    <property type="match status" value="1"/>
</dbReference>
<proteinExistence type="predicted"/>
<dbReference type="PANTHER" id="PTHR30290">
    <property type="entry name" value="PERIPLASMIC BINDING COMPONENT OF ABC TRANSPORTER"/>
    <property type="match status" value="1"/>
</dbReference>
<evidence type="ECO:0000259" key="1">
    <source>
        <dbReference type="Pfam" id="PF00496"/>
    </source>
</evidence>
<evidence type="ECO:0000313" key="2">
    <source>
        <dbReference type="EMBL" id="GHO99197.1"/>
    </source>
</evidence>
<dbReference type="InterPro" id="IPR030678">
    <property type="entry name" value="Peptide/Ni-bd"/>
</dbReference>
<dbReference type="GO" id="GO:0015833">
    <property type="term" value="P:peptide transport"/>
    <property type="evidence" value="ECO:0007669"/>
    <property type="project" value="TreeGrafter"/>
</dbReference>